<evidence type="ECO:0000259" key="2">
    <source>
        <dbReference type="Pfam" id="PF07883"/>
    </source>
</evidence>
<accession>A0A9D2MW97</accession>
<sequence length="109" mass="11708">MRIDFNQIQEMTMPCRNQGTGEMSARFYAGEGGKLISCRIHPGGSIGLHSHPTSDDLNFVLAGTGIALCDGQEEPLEPGVCHLCKKGSQHSIQNTGEGDLVLLTVVVER</sequence>
<dbReference type="InterPro" id="IPR014710">
    <property type="entry name" value="RmlC-like_jellyroll"/>
</dbReference>
<evidence type="ECO:0000313" key="3">
    <source>
        <dbReference type="EMBL" id="HJB97765.1"/>
    </source>
</evidence>
<dbReference type="Gene3D" id="2.60.120.10">
    <property type="entry name" value="Jelly Rolls"/>
    <property type="match status" value="1"/>
</dbReference>
<evidence type="ECO:0000256" key="1">
    <source>
        <dbReference type="ARBA" id="ARBA00022723"/>
    </source>
</evidence>
<reference evidence="3" key="1">
    <citation type="journal article" date="2021" name="PeerJ">
        <title>Extensive microbial diversity within the chicken gut microbiome revealed by metagenomics and culture.</title>
        <authorList>
            <person name="Gilroy R."/>
            <person name="Ravi A."/>
            <person name="Getino M."/>
            <person name="Pursley I."/>
            <person name="Horton D.L."/>
            <person name="Alikhan N.F."/>
            <person name="Baker D."/>
            <person name="Gharbi K."/>
            <person name="Hall N."/>
            <person name="Watson M."/>
            <person name="Adriaenssens E.M."/>
            <person name="Foster-Nyarko E."/>
            <person name="Jarju S."/>
            <person name="Secka A."/>
            <person name="Antonio M."/>
            <person name="Oren A."/>
            <person name="Chaudhuri R.R."/>
            <person name="La Ragione R."/>
            <person name="Hildebrand F."/>
            <person name="Pallen M.J."/>
        </authorList>
    </citation>
    <scope>NUCLEOTIDE SEQUENCE</scope>
    <source>
        <strain evidence="3">CHK185-1770</strain>
    </source>
</reference>
<dbReference type="AlphaFoldDB" id="A0A9D2MW97"/>
<organism evidence="3 4">
    <name type="scientific">Candidatus Acutalibacter pullicola</name>
    <dbReference type="NCBI Taxonomy" id="2838417"/>
    <lineage>
        <taxon>Bacteria</taxon>
        <taxon>Bacillati</taxon>
        <taxon>Bacillota</taxon>
        <taxon>Clostridia</taxon>
        <taxon>Eubacteriales</taxon>
        <taxon>Acutalibacteraceae</taxon>
        <taxon>Acutalibacter</taxon>
    </lineage>
</organism>
<proteinExistence type="predicted"/>
<reference evidence="3" key="2">
    <citation type="submission" date="2021-04" db="EMBL/GenBank/DDBJ databases">
        <authorList>
            <person name="Gilroy R."/>
        </authorList>
    </citation>
    <scope>NUCLEOTIDE SEQUENCE</scope>
    <source>
        <strain evidence="3">CHK185-1770</strain>
    </source>
</reference>
<dbReference type="GO" id="GO:0046872">
    <property type="term" value="F:metal ion binding"/>
    <property type="evidence" value="ECO:0007669"/>
    <property type="project" value="UniProtKB-KW"/>
</dbReference>
<comment type="caution">
    <text evidence="3">The sequence shown here is derived from an EMBL/GenBank/DDBJ whole genome shotgun (WGS) entry which is preliminary data.</text>
</comment>
<gene>
    <name evidence="3" type="ORF">H9710_04210</name>
</gene>
<dbReference type="InterPro" id="IPR051610">
    <property type="entry name" value="GPI/OXD"/>
</dbReference>
<dbReference type="Proteomes" id="UP000826793">
    <property type="component" value="Unassembled WGS sequence"/>
</dbReference>
<keyword evidence="1" id="KW-0479">Metal-binding</keyword>
<evidence type="ECO:0000313" key="4">
    <source>
        <dbReference type="Proteomes" id="UP000826793"/>
    </source>
</evidence>
<dbReference type="InterPro" id="IPR011051">
    <property type="entry name" value="RmlC_Cupin_sf"/>
</dbReference>
<dbReference type="EMBL" id="DWXG01000034">
    <property type="protein sequence ID" value="HJB97765.1"/>
    <property type="molecule type" value="Genomic_DNA"/>
</dbReference>
<dbReference type="InterPro" id="IPR013096">
    <property type="entry name" value="Cupin_2"/>
</dbReference>
<name>A0A9D2MW97_9FIRM</name>
<dbReference type="PANTHER" id="PTHR35848">
    <property type="entry name" value="OXALATE-BINDING PROTEIN"/>
    <property type="match status" value="1"/>
</dbReference>
<dbReference type="SUPFAM" id="SSF51182">
    <property type="entry name" value="RmlC-like cupins"/>
    <property type="match status" value="1"/>
</dbReference>
<protein>
    <submittedName>
        <fullName evidence="3">Cupin domain-containing protein</fullName>
    </submittedName>
</protein>
<feature type="domain" description="Cupin type-2" evidence="2">
    <location>
        <begin position="38"/>
        <end position="106"/>
    </location>
</feature>
<dbReference type="Pfam" id="PF07883">
    <property type="entry name" value="Cupin_2"/>
    <property type="match status" value="1"/>
</dbReference>
<dbReference type="PANTHER" id="PTHR35848:SF6">
    <property type="entry name" value="CUPIN TYPE-2 DOMAIN-CONTAINING PROTEIN"/>
    <property type="match status" value="1"/>
</dbReference>